<dbReference type="GO" id="GO:0009236">
    <property type="term" value="P:cobalamin biosynthetic process"/>
    <property type="evidence" value="ECO:0007669"/>
    <property type="project" value="InterPro"/>
</dbReference>
<organism evidence="1 2">
    <name type="scientific">Pseudothermotoga thermarum DSM 5069</name>
    <dbReference type="NCBI Taxonomy" id="688269"/>
    <lineage>
        <taxon>Bacteria</taxon>
        <taxon>Thermotogati</taxon>
        <taxon>Thermotogota</taxon>
        <taxon>Thermotogae</taxon>
        <taxon>Thermotogales</taxon>
        <taxon>Thermotogaceae</taxon>
        <taxon>Pseudothermotoga</taxon>
    </lineage>
</organism>
<dbReference type="PANTHER" id="PTHR46638:SF1">
    <property type="entry name" value="CORRINOID ADENOSYLTRANSFERASE"/>
    <property type="match status" value="1"/>
</dbReference>
<dbReference type="EC" id="2.5.1.17" evidence="1"/>
<dbReference type="InterPro" id="IPR003724">
    <property type="entry name" value="CblAdoTrfase_CobA"/>
</dbReference>
<dbReference type="PATRIC" id="fig|688269.3.peg.1782"/>
<sequence>MAYVHVYTGNGKGKTTAAFGLAVRAACAGLKVYIGQFIKGMKYSELDIVKYFPNIELEQFGRGCFIKGKPDELDVKLAREGLKKVEEKLTSGKYDLVILDEANIAIYFNLFTVQELIGVLNKRSERTEVVVTGRYAPKELIDYADLVTEMVEVKHYYTKGVMARKGIEF</sequence>
<dbReference type="Gene3D" id="3.40.50.300">
    <property type="entry name" value="P-loop containing nucleotide triphosphate hydrolases"/>
    <property type="match status" value="1"/>
</dbReference>
<dbReference type="AlphaFoldDB" id="F7YVV4"/>
<dbReference type="PIRSF" id="PIRSF015617">
    <property type="entry name" value="Adensltrnsf_CobA"/>
    <property type="match status" value="1"/>
</dbReference>
<reference evidence="1 2" key="1">
    <citation type="submission" date="2010-11" db="EMBL/GenBank/DDBJ databases">
        <title>The complete genome of Thermotoga thermarum DSM 5069.</title>
        <authorList>
            <consortium name="US DOE Joint Genome Institute (JGI-PGF)"/>
            <person name="Lucas S."/>
            <person name="Copeland A."/>
            <person name="Lapidus A."/>
            <person name="Bruce D."/>
            <person name="Goodwin L."/>
            <person name="Pitluck S."/>
            <person name="Kyrpides N."/>
            <person name="Mavromatis K."/>
            <person name="Ivanova N."/>
            <person name="Zeytun A."/>
            <person name="Brettin T."/>
            <person name="Detter J.C."/>
            <person name="Tapia R."/>
            <person name="Han C."/>
            <person name="Land M."/>
            <person name="Hauser L."/>
            <person name="Markowitz V."/>
            <person name="Cheng J.-F."/>
            <person name="Hugenholtz P."/>
            <person name="Woyke T."/>
            <person name="Wu D."/>
            <person name="Spring S."/>
            <person name="Schroeder M."/>
            <person name="Brambilla E."/>
            <person name="Klenk H.-P."/>
            <person name="Eisen J.A."/>
        </authorList>
    </citation>
    <scope>NUCLEOTIDE SEQUENCE [LARGE SCALE GENOMIC DNA]</scope>
    <source>
        <strain evidence="1 2">DSM 5069</strain>
    </source>
</reference>
<gene>
    <name evidence="1" type="ORF">Theth_1732</name>
</gene>
<proteinExistence type="predicted"/>
<name>F7YVV4_9THEM</name>
<dbReference type="NCBIfam" id="NF004637">
    <property type="entry name" value="PRK05986.1"/>
    <property type="match status" value="1"/>
</dbReference>
<dbReference type="Proteomes" id="UP000006804">
    <property type="component" value="Chromosome"/>
</dbReference>
<protein>
    <submittedName>
        <fullName evidence="1">Cob(I)yrinic acid a,c-diamide adenosyltransferase</fullName>
        <ecNumber evidence="1">2.5.1.17</ecNumber>
    </submittedName>
</protein>
<dbReference type="EMBL" id="CP002351">
    <property type="protein sequence ID" value="AEH51776.1"/>
    <property type="molecule type" value="Genomic_DNA"/>
</dbReference>
<dbReference type="CDD" id="cd00561">
    <property type="entry name" value="CobA_ACA"/>
    <property type="match status" value="1"/>
</dbReference>
<dbReference type="NCBIfam" id="TIGR00708">
    <property type="entry name" value="cobA"/>
    <property type="match status" value="1"/>
</dbReference>
<dbReference type="HOGENOM" id="CLU_088595_2_0_0"/>
<dbReference type="PANTHER" id="PTHR46638">
    <property type="entry name" value="CORRINOID ADENOSYLTRANSFERASE"/>
    <property type="match status" value="1"/>
</dbReference>
<dbReference type="SUPFAM" id="SSF52540">
    <property type="entry name" value="P-loop containing nucleoside triphosphate hydrolases"/>
    <property type="match status" value="1"/>
</dbReference>
<evidence type="ECO:0000313" key="2">
    <source>
        <dbReference type="Proteomes" id="UP000006804"/>
    </source>
</evidence>
<keyword evidence="2" id="KW-1185">Reference proteome</keyword>
<dbReference type="Pfam" id="PF02572">
    <property type="entry name" value="CobA_CobO_BtuR"/>
    <property type="match status" value="1"/>
</dbReference>
<dbReference type="STRING" id="688269.Theth_1732"/>
<dbReference type="OrthoDB" id="9810309at2"/>
<accession>F7YVV4</accession>
<dbReference type="RefSeq" id="WP_013932984.1">
    <property type="nucleotide sequence ID" value="NC_015707.1"/>
</dbReference>
<evidence type="ECO:0000313" key="1">
    <source>
        <dbReference type="EMBL" id="AEH51776.1"/>
    </source>
</evidence>
<keyword evidence="1" id="KW-0808">Transferase</keyword>
<dbReference type="eggNOG" id="COG2109">
    <property type="taxonomic scope" value="Bacteria"/>
</dbReference>
<dbReference type="GO" id="GO:0008817">
    <property type="term" value="F:corrinoid adenosyltransferase activity"/>
    <property type="evidence" value="ECO:0007669"/>
    <property type="project" value="UniProtKB-EC"/>
</dbReference>
<dbReference type="GO" id="GO:0005524">
    <property type="term" value="F:ATP binding"/>
    <property type="evidence" value="ECO:0007669"/>
    <property type="project" value="InterPro"/>
</dbReference>
<dbReference type="KEGG" id="tta:Theth_1732"/>
<dbReference type="InterPro" id="IPR027417">
    <property type="entry name" value="P-loop_NTPase"/>
</dbReference>